<dbReference type="PANTHER" id="PTHR43283">
    <property type="entry name" value="BETA-LACTAMASE-RELATED"/>
    <property type="match status" value="1"/>
</dbReference>
<evidence type="ECO:0000313" key="3">
    <source>
        <dbReference type="Proteomes" id="UP000054223"/>
    </source>
</evidence>
<accession>A0A9X0L446</accession>
<evidence type="ECO:0000313" key="2">
    <source>
        <dbReference type="EMBL" id="KUG07224.1"/>
    </source>
</evidence>
<dbReference type="InterPro" id="IPR001466">
    <property type="entry name" value="Beta-lactam-related"/>
</dbReference>
<organism evidence="2 3">
    <name type="scientific">Solirubrum puertoriconensis</name>
    <dbReference type="NCBI Taxonomy" id="1751427"/>
    <lineage>
        <taxon>Bacteria</taxon>
        <taxon>Pseudomonadati</taxon>
        <taxon>Bacteroidota</taxon>
        <taxon>Cytophagia</taxon>
        <taxon>Cytophagales</taxon>
    </lineage>
</organism>
<dbReference type="InterPro" id="IPR050789">
    <property type="entry name" value="Diverse_Enzym_Activities"/>
</dbReference>
<dbReference type="Gene3D" id="3.40.710.10">
    <property type="entry name" value="DD-peptidase/beta-lactamase superfamily"/>
    <property type="match status" value="1"/>
</dbReference>
<name>A0A9X0L446_SOLP1</name>
<dbReference type="Pfam" id="PF00144">
    <property type="entry name" value="Beta-lactamase"/>
    <property type="match status" value="1"/>
</dbReference>
<dbReference type="SUPFAM" id="SSF56601">
    <property type="entry name" value="beta-lactamase/transpeptidase-like"/>
    <property type="match status" value="1"/>
</dbReference>
<dbReference type="PANTHER" id="PTHR43283:SF18">
    <property type="match status" value="1"/>
</dbReference>
<dbReference type="Proteomes" id="UP000054223">
    <property type="component" value="Unassembled WGS sequence"/>
</dbReference>
<dbReference type="EMBL" id="LNAL01000007">
    <property type="protein sequence ID" value="KUG07224.1"/>
    <property type="molecule type" value="Genomic_DNA"/>
</dbReference>
<sequence>MLLWLSAFAATAQQAELTALLQKENVPGLQLVFSKKGETVQYSLGAPEAGTTKTLTANTIMQAASLSKVVLAYTTLRLHDRGVINLDKPLLGYYNYPRLGTQPRAAAITARMVLTHTSGLPNWAENPLGATWATSHLKLKYVPDSCWNYSGEGFVWLQKTLEHVTGKSLQVLAQEEVFGPLRMKNSSFVWREAFARDASFGHDASGKPTEVRKFNAPNAGFSLLTTASDYSRFVQALMVGQGLKPATAQLLATTANPANRCGLGPTPTDPYISWAHGVGLANTSAGTALWHWGDNGDFKAFFMTFPAQKTSLVFFTNSANGLKLTDELLRLFVGPGEYRAMQWLAEEK</sequence>
<proteinExistence type="predicted"/>
<dbReference type="InterPro" id="IPR012338">
    <property type="entry name" value="Beta-lactam/transpept-like"/>
</dbReference>
<evidence type="ECO:0000259" key="1">
    <source>
        <dbReference type="Pfam" id="PF00144"/>
    </source>
</evidence>
<reference evidence="2 3" key="1">
    <citation type="submission" date="2015-11" db="EMBL/GenBank/DDBJ databases">
        <title>Solirubrum puertoriconensis gen. nov. an environmental bacteria isolated in Puerto Rico.</title>
        <authorList>
            <person name="Cuebas-Irizarry M.F."/>
            <person name="Montalvo-Rodriguez R."/>
        </authorList>
    </citation>
    <scope>NUCLEOTIDE SEQUENCE [LARGE SCALE GENOMIC DNA]</scope>
    <source>
        <strain evidence="2 3">MC1A</strain>
    </source>
</reference>
<keyword evidence="3" id="KW-1185">Reference proteome</keyword>
<protein>
    <recommendedName>
        <fullName evidence="1">Beta-lactamase-related domain-containing protein</fullName>
    </recommendedName>
</protein>
<feature type="domain" description="Beta-lactamase-related" evidence="1">
    <location>
        <begin position="18"/>
        <end position="322"/>
    </location>
</feature>
<dbReference type="AlphaFoldDB" id="A0A9X0L446"/>
<comment type="caution">
    <text evidence="2">The sequence shown here is derived from an EMBL/GenBank/DDBJ whole genome shotgun (WGS) entry which is preliminary data.</text>
</comment>
<gene>
    <name evidence="2" type="ORF">ASU33_12685</name>
</gene>